<evidence type="ECO:0000256" key="1">
    <source>
        <dbReference type="ARBA" id="ARBA00004496"/>
    </source>
</evidence>
<dbReference type="GO" id="GO:0005829">
    <property type="term" value="C:cytosol"/>
    <property type="evidence" value="ECO:0007669"/>
    <property type="project" value="TreeGrafter"/>
</dbReference>
<keyword evidence="5" id="KW-0805">Transcription regulation</keyword>
<dbReference type="Gene3D" id="3.40.50.2300">
    <property type="match status" value="1"/>
</dbReference>
<evidence type="ECO:0000256" key="4">
    <source>
        <dbReference type="ARBA" id="ARBA00023012"/>
    </source>
</evidence>
<comment type="subcellular location">
    <subcellularLocation>
        <location evidence="1">Cytoplasm</location>
    </subcellularLocation>
</comment>
<dbReference type="GO" id="GO:0006355">
    <property type="term" value="P:regulation of DNA-templated transcription"/>
    <property type="evidence" value="ECO:0007669"/>
    <property type="project" value="InterPro"/>
</dbReference>
<evidence type="ECO:0000256" key="9">
    <source>
        <dbReference type="PROSITE-ProRule" id="PRU01091"/>
    </source>
</evidence>
<accession>A0A562BTT4</accession>
<feature type="DNA-binding region" description="OmpR/PhoB-type" evidence="9">
    <location>
        <begin position="159"/>
        <end position="259"/>
    </location>
</feature>
<organism evidence="12 13">
    <name type="scientific">Cupriavidus gilardii J11</name>
    <dbReference type="NCBI Taxonomy" id="936133"/>
    <lineage>
        <taxon>Bacteria</taxon>
        <taxon>Pseudomonadati</taxon>
        <taxon>Pseudomonadota</taxon>
        <taxon>Betaproteobacteria</taxon>
        <taxon>Burkholderiales</taxon>
        <taxon>Burkholderiaceae</taxon>
        <taxon>Cupriavidus</taxon>
    </lineage>
</organism>
<evidence type="ECO:0000313" key="12">
    <source>
        <dbReference type="EMBL" id="TWG88143.1"/>
    </source>
</evidence>
<comment type="caution">
    <text evidence="12">The sequence shown here is derived from an EMBL/GenBank/DDBJ whole genome shotgun (WGS) entry which is preliminary data.</text>
</comment>
<dbReference type="GO" id="GO:0000976">
    <property type="term" value="F:transcription cis-regulatory region binding"/>
    <property type="evidence" value="ECO:0007669"/>
    <property type="project" value="TreeGrafter"/>
</dbReference>
<evidence type="ECO:0000256" key="5">
    <source>
        <dbReference type="ARBA" id="ARBA00023015"/>
    </source>
</evidence>
<evidence type="ECO:0000259" key="10">
    <source>
        <dbReference type="PROSITE" id="PS50110"/>
    </source>
</evidence>
<evidence type="ECO:0000256" key="7">
    <source>
        <dbReference type="ARBA" id="ARBA00023163"/>
    </source>
</evidence>
<keyword evidence="7" id="KW-0804">Transcription</keyword>
<dbReference type="InterPro" id="IPR039420">
    <property type="entry name" value="WalR-like"/>
</dbReference>
<dbReference type="AlphaFoldDB" id="A0A562BTT4"/>
<evidence type="ECO:0000256" key="2">
    <source>
        <dbReference type="ARBA" id="ARBA00022490"/>
    </source>
</evidence>
<dbReference type="GO" id="GO:0000156">
    <property type="term" value="F:phosphorelay response regulator activity"/>
    <property type="evidence" value="ECO:0007669"/>
    <property type="project" value="TreeGrafter"/>
</dbReference>
<keyword evidence="4" id="KW-0902">Two-component regulatory system</keyword>
<dbReference type="PANTHER" id="PTHR48111">
    <property type="entry name" value="REGULATOR OF RPOS"/>
    <property type="match status" value="1"/>
</dbReference>
<evidence type="ECO:0000256" key="8">
    <source>
        <dbReference type="PROSITE-ProRule" id="PRU00169"/>
    </source>
</evidence>
<keyword evidence="13" id="KW-1185">Reference proteome</keyword>
<evidence type="ECO:0000256" key="6">
    <source>
        <dbReference type="ARBA" id="ARBA00023125"/>
    </source>
</evidence>
<dbReference type="InterPro" id="IPR001867">
    <property type="entry name" value="OmpR/PhoB-type_DNA-bd"/>
</dbReference>
<feature type="modified residue" description="4-aspartylphosphate" evidence="8">
    <location>
        <position position="74"/>
    </location>
</feature>
<keyword evidence="6 9" id="KW-0238">DNA-binding</keyword>
<dbReference type="CDD" id="cd00383">
    <property type="entry name" value="trans_reg_C"/>
    <property type="match status" value="1"/>
</dbReference>
<keyword evidence="3 8" id="KW-0597">Phosphoprotein</keyword>
<dbReference type="Gene3D" id="6.10.250.690">
    <property type="match status" value="1"/>
</dbReference>
<reference evidence="12 13" key="1">
    <citation type="submission" date="2019-07" db="EMBL/GenBank/DDBJ databases">
        <title>Genome sequencing of lignin-degrading bacterial isolates.</title>
        <authorList>
            <person name="Gladden J."/>
        </authorList>
    </citation>
    <scope>NUCLEOTIDE SEQUENCE [LARGE SCALE GENOMIC DNA]</scope>
    <source>
        <strain evidence="12 13">J11</strain>
    </source>
</reference>
<feature type="domain" description="Response regulatory" evidence="10">
    <location>
        <begin position="25"/>
        <end position="138"/>
    </location>
</feature>
<feature type="domain" description="OmpR/PhoB-type" evidence="11">
    <location>
        <begin position="159"/>
        <end position="259"/>
    </location>
</feature>
<dbReference type="InterPro" id="IPR011006">
    <property type="entry name" value="CheY-like_superfamily"/>
</dbReference>
<dbReference type="Pfam" id="PF00072">
    <property type="entry name" value="Response_reg"/>
    <property type="match status" value="1"/>
</dbReference>
<dbReference type="EMBL" id="VLJN01000006">
    <property type="protein sequence ID" value="TWG88143.1"/>
    <property type="molecule type" value="Genomic_DNA"/>
</dbReference>
<dbReference type="SMART" id="SM00448">
    <property type="entry name" value="REC"/>
    <property type="match status" value="1"/>
</dbReference>
<name>A0A562BTT4_9BURK</name>
<dbReference type="SUPFAM" id="SSF52172">
    <property type="entry name" value="CheY-like"/>
    <property type="match status" value="1"/>
</dbReference>
<dbReference type="Gene3D" id="1.10.10.10">
    <property type="entry name" value="Winged helix-like DNA-binding domain superfamily/Winged helix DNA-binding domain"/>
    <property type="match status" value="1"/>
</dbReference>
<dbReference type="SUPFAM" id="SSF46894">
    <property type="entry name" value="C-terminal effector domain of the bipartite response regulators"/>
    <property type="match status" value="1"/>
</dbReference>
<dbReference type="SMART" id="SM00862">
    <property type="entry name" value="Trans_reg_C"/>
    <property type="match status" value="1"/>
</dbReference>
<dbReference type="PROSITE" id="PS51755">
    <property type="entry name" value="OMPR_PHOB"/>
    <property type="match status" value="1"/>
</dbReference>
<evidence type="ECO:0000259" key="11">
    <source>
        <dbReference type="PROSITE" id="PS51755"/>
    </source>
</evidence>
<protein>
    <submittedName>
        <fullName evidence="12">Two-component system OmpR family response regulator</fullName>
    </submittedName>
</protein>
<evidence type="ECO:0000313" key="13">
    <source>
        <dbReference type="Proteomes" id="UP000318141"/>
    </source>
</evidence>
<dbReference type="Proteomes" id="UP000318141">
    <property type="component" value="Unassembled WGS sequence"/>
</dbReference>
<dbReference type="InterPro" id="IPR016032">
    <property type="entry name" value="Sig_transdc_resp-reg_C-effctor"/>
</dbReference>
<dbReference type="InterPro" id="IPR036388">
    <property type="entry name" value="WH-like_DNA-bd_sf"/>
</dbReference>
<evidence type="ECO:0000256" key="3">
    <source>
        <dbReference type="ARBA" id="ARBA00022553"/>
    </source>
</evidence>
<dbReference type="PANTHER" id="PTHR48111:SF4">
    <property type="entry name" value="DNA-BINDING DUAL TRANSCRIPTIONAL REGULATOR OMPR"/>
    <property type="match status" value="1"/>
</dbReference>
<proteinExistence type="predicted"/>
<dbReference type="PROSITE" id="PS50110">
    <property type="entry name" value="RESPONSE_REGULATORY"/>
    <property type="match status" value="1"/>
</dbReference>
<dbReference type="OrthoDB" id="165980at2"/>
<gene>
    <name evidence="12" type="ORF">L602_001400000580</name>
</gene>
<dbReference type="GO" id="GO:0032993">
    <property type="term" value="C:protein-DNA complex"/>
    <property type="evidence" value="ECO:0007669"/>
    <property type="project" value="TreeGrafter"/>
</dbReference>
<dbReference type="InterPro" id="IPR001789">
    <property type="entry name" value="Sig_transdc_resp-reg_receiver"/>
</dbReference>
<keyword evidence="2" id="KW-0963">Cytoplasm</keyword>
<dbReference type="FunFam" id="1.10.10.10:FF:000099">
    <property type="entry name" value="Two-component system response regulator TorR"/>
    <property type="match status" value="1"/>
</dbReference>
<dbReference type="Pfam" id="PF00486">
    <property type="entry name" value="Trans_reg_C"/>
    <property type="match status" value="1"/>
</dbReference>
<sequence length="263" mass="28973">MNASSRAIPSSTQAAGGPSEQAATRLLIVDDDAQIRAMLADYLAGFGMRADGVEGGVAMRDALAASTYDLVILDLSLPGENGLMLCRELREQGDIPVIMLTARAELADRVVGLEVGADDYVTKPFEMRELVARIHTVLRRSRAGTRQPQAPGHGAAGPAVEVRFAGWRLHTVLRQLIDHEDTVVPLSNAEFRLLLTFLDHPNQVLDREQLIQQARGRELDVFDRSIDLLVSRLRQKLRDDPRHPTLIRTVRGEGYVLTARVEG</sequence>
<dbReference type="CDD" id="cd17574">
    <property type="entry name" value="REC_OmpR"/>
    <property type="match status" value="1"/>
</dbReference>